<protein>
    <recommendedName>
        <fullName evidence="3">DUF1330 domain-containing protein</fullName>
    </recommendedName>
</protein>
<accession>A0A8T9BXG1</accession>
<feature type="non-terminal residue" evidence="1">
    <location>
        <position position="1"/>
    </location>
</feature>
<dbReference type="PANTHER" id="PTHR40257:SF1">
    <property type="entry name" value="DUF1330 DOMAIN-CONTAINING PROTEIN"/>
    <property type="match status" value="1"/>
</dbReference>
<keyword evidence="2" id="KW-1185">Reference proteome</keyword>
<dbReference type="Gene3D" id="3.30.70.100">
    <property type="match status" value="1"/>
</dbReference>
<dbReference type="PANTHER" id="PTHR40257">
    <property type="match status" value="1"/>
</dbReference>
<evidence type="ECO:0008006" key="3">
    <source>
        <dbReference type="Google" id="ProtNLM"/>
    </source>
</evidence>
<evidence type="ECO:0000313" key="1">
    <source>
        <dbReference type="EMBL" id="TVY59445.1"/>
    </source>
</evidence>
<dbReference type="Proteomes" id="UP000469558">
    <property type="component" value="Unassembled WGS sequence"/>
</dbReference>
<gene>
    <name evidence="1" type="ORF">LSUE1_G009051</name>
</gene>
<dbReference type="OrthoDB" id="265717at2759"/>
<dbReference type="AlphaFoldDB" id="A0A8T9BXG1"/>
<organism evidence="1 2">
    <name type="scientific">Lachnellula suecica</name>
    <dbReference type="NCBI Taxonomy" id="602035"/>
    <lineage>
        <taxon>Eukaryota</taxon>
        <taxon>Fungi</taxon>
        <taxon>Dikarya</taxon>
        <taxon>Ascomycota</taxon>
        <taxon>Pezizomycotina</taxon>
        <taxon>Leotiomycetes</taxon>
        <taxon>Helotiales</taxon>
        <taxon>Lachnaceae</taxon>
        <taxon>Lachnellula</taxon>
    </lineage>
</organism>
<comment type="caution">
    <text evidence="1">The sequence shown here is derived from an EMBL/GenBank/DDBJ whole genome shotgun (WGS) entry which is preliminary data.</text>
</comment>
<proteinExistence type="predicted"/>
<sequence>AQLAHEFKLEAGVPSRLLQDFLQKNAKLLHPKAADIPPLTGSLDKPKLSESSQDLSLSPELRAWINSSSAPVGAVSMLNFLAFAEGKKKEYLKYGAEFAKSIGSKRGGNAKIVGGVLGEAKEWGWDEMALAHYPSLMHFADMLASEDYQSVNQKYRVNSLRDTCILCTSELGVEGLWAEPKL</sequence>
<reference evidence="1 2" key="1">
    <citation type="submission" date="2018-05" db="EMBL/GenBank/DDBJ databases">
        <title>Genome sequencing and assembly of the regulated plant pathogen Lachnellula willkommii and related sister species for the development of diagnostic species identification markers.</title>
        <authorList>
            <person name="Giroux E."/>
            <person name="Bilodeau G."/>
        </authorList>
    </citation>
    <scope>NUCLEOTIDE SEQUENCE [LARGE SCALE GENOMIC DNA]</scope>
    <source>
        <strain evidence="1 2">CBS 268.59</strain>
    </source>
</reference>
<name>A0A8T9BXG1_9HELO</name>
<evidence type="ECO:0000313" key="2">
    <source>
        <dbReference type="Proteomes" id="UP000469558"/>
    </source>
</evidence>
<dbReference type="EMBL" id="QGMK01002347">
    <property type="protein sequence ID" value="TVY59445.1"/>
    <property type="molecule type" value="Genomic_DNA"/>
</dbReference>